<organism evidence="11">
    <name type="scientific">Timema monikensis</name>
    <dbReference type="NCBI Taxonomy" id="170555"/>
    <lineage>
        <taxon>Eukaryota</taxon>
        <taxon>Metazoa</taxon>
        <taxon>Ecdysozoa</taxon>
        <taxon>Arthropoda</taxon>
        <taxon>Hexapoda</taxon>
        <taxon>Insecta</taxon>
        <taxon>Pterygota</taxon>
        <taxon>Neoptera</taxon>
        <taxon>Polyneoptera</taxon>
        <taxon>Phasmatodea</taxon>
        <taxon>Timematodea</taxon>
        <taxon>Timematoidea</taxon>
        <taxon>Timematidae</taxon>
        <taxon>Timema</taxon>
    </lineage>
</organism>
<dbReference type="InterPro" id="IPR036186">
    <property type="entry name" value="Serpin_sf"/>
</dbReference>
<evidence type="ECO:0000256" key="2">
    <source>
        <dbReference type="ARBA" id="ARBA00009500"/>
    </source>
</evidence>
<dbReference type="PANTHER" id="PTHR11461">
    <property type="entry name" value="SERINE PROTEASE INHIBITOR, SERPIN"/>
    <property type="match status" value="1"/>
</dbReference>
<evidence type="ECO:0000256" key="7">
    <source>
        <dbReference type="ARBA" id="ARBA00023180"/>
    </source>
</evidence>
<dbReference type="Pfam" id="PF00079">
    <property type="entry name" value="Serpin"/>
    <property type="match status" value="1"/>
</dbReference>
<dbReference type="InterPro" id="IPR000215">
    <property type="entry name" value="Serpin_fam"/>
</dbReference>
<keyword evidence="5" id="KW-0732">Signal</keyword>
<keyword evidence="7" id="KW-0325">Glycoprotein</keyword>
<dbReference type="Gene3D" id="3.30.497.10">
    <property type="entry name" value="Antithrombin, subunit I, domain 2"/>
    <property type="match status" value="1"/>
</dbReference>
<dbReference type="InterPro" id="IPR023796">
    <property type="entry name" value="Serpin_dom"/>
</dbReference>
<dbReference type="SUPFAM" id="SSF56574">
    <property type="entry name" value="Serpins"/>
    <property type="match status" value="1"/>
</dbReference>
<evidence type="ECO:0000256" key="1">
    <source>
        <dbReference type="ARBA" id="ARBA00004613"/>
    </source>
</evidence>
<protein>
    <recommendedName>
        <fullName evidence="10">Serpin domain-containing protein</fullName>
    </recommendedName>
</protein>
<dbReference type="GO" id="GO:0004867">
    <property type="term" value="F:serine-type endopeptidase inhibitor activity"/>
    <property type="evidence" value="ECO:0007669"/>
    <property type="project" value="UniProtKB-KW"/>
</dbReference>
<evidence type="ECO:0000256" key="4">
    <source>
        <dbReference type="ARBA" id="ARBA00022690"/>
    </source>
</evidence>
<name>A0A7R9HS86_9NEOP</name>
<feature type="region of interest" description="Disordered" evidence="9">
    <location>
        <begin position="447"/>
        <end position="548"/>
    </location>
</feature>
<evidence type="ECO:0000256" key="6">
    <source>
        <dbReference type="ARBA" id="ARBA00022900"/>
    </source>
</evidence>
<sequence>MCVHKVTPPPHRIEGGAAGVGARHMLDQSVKGSCHSNRCKLPNFLTVMVCTVLPWIAHAQLPDSYRDDYNDDYDEFTPFDGERFDGFDWQLCKAIHNREDENVVVSPIGVKLVLAMLYEGANGNTARELTKTLQLPETRQSSRTKFSSILQSLQMTRPEYVLDIGAKLYVSENVTPKRRFTSILSVFYNTEVEQVDFSKADKTVNSINSWVNSMTHGHIGEMISQDEITSDTALLLLNAIYFKGLWRKPFPKNVTAPGPFYHKSKTITTDFMTSDDYYYYSESVEYDAKILRLPYLGKKFSMFLILPNKKDGLDMLLNKIHPALIKNQMWLMRQESVEVKLPKFNFYHTVHLKDILEELGIHEVFHNSAGLSGMAWGSNNLIVSEVMQKAGLEVNEQGTTAFGATEVNIPLKLGQSYEFHADHPFMFFIEDEKTGTVVFVGKVVNPTPSKKHVQHSNPTASKPSIEDAVPEPVIPTGGINSKPELQENPVLGGSKPASMPEKVEKSYSFRKPDNWVDKPLNTYSNSDASHSRSHPDPNSPSLSFRGLPSDEGISAVGVMPAEIDHISNNVDVIPESRQVARKPSIRYPLQHSAGSSGSRSTAPASNHLERDEISLPKNKVVWNHLTNMLPYTQTTQRRPSIAWFEDQTIW</sequence>
<evidence type="ECO:0000256" key="8">
    <source>
        <dbReference type="RuleBase" id="RU000411"/>
    </source>
</evidence>
<dbReference type="SMART" id="SM00093">
    <property type="entry name" value="SERPIN"/>
    <property type="match status" value="1"/>
</dbReference>
<comment type="subcellular location">
    <subcellularLocation>
        <location evidence="1">Secreted</location>
    </subcellularLocation>
</comment>
<evidence type="ECO:0000256" key="9">
    <source>
        <dbReference type="SAM" id="MobiDB-lite"/>
    </source>
</evidence>
<dbReference type="AlphaFoldDB" id="A0A7R9HS86"/>
<dbReference type="InterPro" id="IPR042178">
    <property type="entry name" value="Serpin_sf_1"/>
</dbReference>
<feature type="compositionally biased region" description="Basic and acidic residues" evidence="9">
    <location>
        <begin position="501"/>
        <end position="516"/>
    </location>
</feature>
<evidence type="ECO:0000259" key="10">
    <source>
        <dbReference type="SMART" id="SM00093"/>
    </source>
</evidence>
<accession>A0A7R9HS86</accession>
<feature type="compositionally biased region" description="Polar residues" evidence="9">
    <location>
        <begin position="592"/>
        <end position="604"/>
    </location>
</feature>
<dbReference type="GO" id="GO:0005615">
    <property type="term" value="C:extracellular space"/>
    <property type="evidence" value="ECO:0007669"/>
    <property type="project" value="InterPro"/>
</dbReference>
<evidence type="ECO:0000256" key="5">
    <source>
        <dbReference type="ARBA" id="ARBA00022729"/>
    </source>
</evidence>
<dbReference type="EMBL" id="OB796102">
    <property type="protein sequence ID" value="CAD7433055.1"/>
    <property type="molecule type" value="Genomic_DNA"/>
</dbReference>
<dbReference type="FunFam" id="2.30.39.10:FF:000030">
    <property type="entry name" value="Serpin 2"/>
    <property type="match status" value="1"/>
</dbReference>
<keyword evidence="4" id="KW-0646">Protease inhibitor</keyword>
<feature type="region of interest" description="Disordered" evidence="9">
    <location>
        <begin position="587"/>
        <end position="612"/>
    </location>
</feature>
<proteinExistence type="inferred from homology"/>
<keyword evidence="6" id="KW-0722">Serine protease inhibitor</keyword>
<dbReference type="InterPro" id="IPR042185">
    <property type="entry name" value="Serpin_sf_2"/>
</dbReference>
<gene>
    <name evidence="11" type="ORF">TMSB3V08_LOCUS9744</name>
</gene>
<feature type="domain" description="Serpin" evidence="10">
    <location>
        <begin position="89"/>
        <end position="446"/>
    </location>
</feature>
<comment type="similarity">
    <text evidence="2 8">Belongs to the serpin family.</text>
</comment>
<dbReference type="PROSITE" id="PS00284">
    <property type="entry name" value="SERPIN"/>
    <property type="match status" value="1"/>
</dbReference>
<evidence type="ECO:0000313" key="11">
    <source>
        <dbReference type="EMBL" id="CAD7433055.1"/>
    </source>
</evidence>
<dbReference type="CDD" id="cd19578">
    <property type="entry name" value="serpinK_insect_SRPN2-like"/>
    <property type="match status" value="1"/>
</dbReference>
<evidence type="ECO:0000256" key="3">
    <source>
        <dbReference type="ARBA" id="ARBA00022525"/>
    </source>
</evidence>
<dbReference type="Gene3D" id="2.30.39.10">
    <property type="entry name" value="Alpha-1-antitrypsin, domain 1"/>
    <property type="match status" value="1"/>
</dbReference>
<dbReference type="PANTHER" id="PTHR11461:SF357">
    <property type="entry name" value="SERINE PROTEASE INHIBITOR 27A"/>
    <property type="match status" value="1"/>
</dbReference>
<keyword evidence="3" id="KW-0964">Secreted</keyword>
<reference evidence="11" key="1">
    <citation type="submission" date="2020-11" db="EMBL/GenBank/DDBJ databases">
        <authorList>
            <person name="Tran Van P."/>
        </authorList>
    </citation>
    <scope>NUCLEOTIDE SEQUENCE</scope>
</reference>
<dbReference type="InterPro" id="IPR023795">
    <property type="entry name" value="Serpin_CS"/>
</dbReference>